<protein>
    <submittedName>
        <fullName evidence="1">Uncharacterized protein</fullName>
    </submittedName>
</protein>
<feature type="non-terminal residue" evidence="1">
    <location>
        <position position="1"/>
    </location>
</feature>
<dbReference type="eggNOG" id="ENOG502S6SE">
    <property type="taxonomic scope" value="Eukaryota"/>
</dbReference>
<evidence type="ECO:0000313" key="1">
    <source>
        <dbReference type="EMBL" id="ESR33771.1"/>
    </source>
</evidence>
<organism evidence="1 2">
    <name type="scientific">Citrus clementina</name>
    <name type="common">Clementine</name>
    <name type="synonym">Citrus deliciosa x Citrus sinensis</name>
    <dbReference type="NCBI Taxonomy" id="85681"/>
    <lineage>
        <taxon>Eukaryota</taxon>
        <taxon>Viridiplantae</taxon>
        <taxon>Streptophyta</taxon>
        <taxon>Embryophyta</taxon>
        <taxon>Tracheophyta</taxon>
        <taxon>Spermatophyta</taxon>
        <taxon>Magnoliopsida</taxon>
        <taxon>eudicotyledons</taxon>
        <taxon>Gunneridae</taxon>
        <taxon>Pentapetalae</taxon>
        <taxon>rosids</taxon>
        <taxon>malvids</taxon>
        <taxon>Sapindales</taxon>
        <taxon>Rutaceae</taxon>
        <taxon>Aurantioideae</taxon>
        <taxon>Citrus</taxon>
    </lineage>
</organism>
<dbReference type="AlphaFoldDB" id="V4S9Z4"/>
<dbReference type="KEGG" id="cic:CICLE_v10006905mg"/>
<dbReference type="PANTHER" id="PTHR33018">
    <property type="entry name" value="OS10G0338966 PROTEIN-RELATED"/>
    <property type="match status" value="1"/>
</dbReference>
<dbReference type="PANTHER" id="PTHR33018:SF31">
    <property type="entry name" value="TRANSPOSASE, PTTA_EN_SPM, PLANT"/>
    <property type="match status" value="1"/>
</dbReference>
<name>V4S9Z4_CITCL</name>
<keyword evidence="2" id="KW-1185">Reference proteome</keyword>
<evidence type="ECO:0000313" key="2">
    <source>
        <dbReference type="Proteomes" id="UP000030687"/>
    </source>
</evidence>
<sequence>KRKSRGRMNLPQLVRNRNHGQKLVVEYNKRGQPHDKVAPQLFSFLGVLALPSESGEKIWECIKFSFEVDNELQRKFLSSSANKWRTFMNRLTTKYIKRCKDKPVALKCPPKMYDFIEQEDWEIFVCYRTFSAFEVLTNFLKRRAKNIYNHGLLKKGYVGLEDELLLETMKKISRSTLWKAARKNKEGRYKSEVVREKADEIDEITKKSEKEVIATGCMNDVLKITLGILESSGRVRTRGHFAPPSSYFGRKK</sequence>
<dbReference type="Gramene" id="ESR33771">
    <property type="protein sequence ID" value="ESR33771"/>
    <property type="gene ID" value="CICLE_v10006905mg"/>
</dbReference>
<accession>V4S9Z4</accession>
<proteinExistence type="predicted"/>
<gene>
    <name evidence="1" type="ORF">CICLE_v10006905mg</name>
</gene>
<reference evidence="1 2" key="1">
    <citation type="submission" date="2013-10" db="EMBL/GenBank/DDBJ databases">
        <authorList>
            <consortium name="International Citrus Genome Consortium"/>
            <person name="Jenkins J."/>
            <person name="Schmutz J."/>
            <person name="Prochnik S."/>
            <person name="Rokhsar D."/>
            <person name="Gmitter F."/>
            <person name="Ollitrault P."/>
            <person name="Machado M."/>
            <person name="Talon M."/>
            <person name="Wincker P."/>
            <person name="Jaillon O."/>
            <person name="Morgante M."/>
        </authorList>
    </citation>
    <scope>NUCLEOTIDE SEQUENCE</scope>
    <source>
        <strain evidence="2">cv. Clemenules</strain>
    </source>
</reference>
<dbReference type="EMBL" id="KI537036">
    <property type="protein sequence ID" value="ESR33771.1"/>
    <property type="molecule type" value="Genomic_DNA"/>
</dbReference>
<dbReference type="OMA" id="SANKWRT"/>
<dbReference type="InParanoid" id="V4S9Z4"/>
<dbReference type="Proteomes" id="UP000030687">
    <property type="component" value="Unassembled WGS sequence"/>
</dbReference>
<dbReference type="STRING" id="85681.V4S9Z4"/>